<dbReference type="AlphaFoldDB" id="A0A0G0XGP4"/>
<evidence type="ECO:0000313" key="3">
    <source>
        <dbReference type="Proteomes" id="UP000033856"/>
    </source>
</evidence>
<dbReference type="GO" id="GO:0004252">
    <property type="term" value="F:serine-type endopeptidase activity"/>
    <property type="evidence" value="ECO:0007669"/>
    <property type="project" value="InterPro"/>
</dbReference>
<name>A0A0G0XGP4_9BACT</name>
<dbReference type="InterPro" id="IPR043504">
    <property type="entry name" value="Peptidase_S1_PA_chymotrypsin"/>
</dbReference>
<keyword evidence="1" id="KW-0175">Coiled coil</keyword>
<gene>
    <name evidence="2" type="ORF">UU83_C0031G0008</name>
</gene>
<feature type="coiled-coil region" evidence="1">
    <location>
        <begin position="263"/>
        <end position="290"/>
    </location>
</feature>
<dbReference type="InterPro" id="IPR001940">
    <property type="entry name" value="Peptidase_S1C"/>
</dbReference>
<dbReference type="PRINTS" id="PR00834">
    <property type="entry name" value="PROTEASES2C"/>
</dbReference>
<evidence type="ECO:0000256" key="1">
    <source>
        <dbReference type="SAM" id="Coils"/>
    </source>
</evidence>
<dbReference type="Gene3D" id="2.40.10.10">
    <property type="entry name" value="Trypsin-like serine proteases"/>
    <property type="match status" value="1"/>
</dbReference>
<protein>
    <recommendedName>
        <fullName evidence="4">Serine protease</fullName>
    </recommendedName>
</protein>
<dbReference type="SUPFAM" id="SSF50494">
    <property type="entry name" value="Trypsin-like serine proteases"/>
    <property type="match status" value="1"/>
</dbReference>
<dbReference type="GO" id="GO:0006508">
    <property type="term" value="P:proteolysis"/>
    <property type="evidence" value="ECO:0007669"/>
    <property type="project" value="InterPro"/>
</dbReference>
<comment type="caution">
    <text evidence="2">The sequence shown here is derived from an EMBL/GenBank/DDBJ whole genome shotgun (WGS) entry which is preliminary data.</text>
</comment>
<sequence>MALLNTNFLKSLVAIGIEEKKKFSCLATGFLIGFIAKDSKNPAKKQYWIFLVTNRHVFEKRDFVDLRFNTKSEKPKIFRQGLFFPNNEPRWLAHKNKKIDLALLNVSPQILEENSVDFIFLSQEIFAYQRDFSKIGIEIGDAVYVLGFPLGISGNVQNFACVKWGIISRIDKEIVKETKAFLLDSSIFPGNSGGPVIYRPTITRLNNTPAVGQPYLLGVVSGYLPYEEKLFTHQTNPPSVVSLSRENSGLSFVVPMDFVRQILNRWISENKKLEKAQEKTEEQKLQQEVKTSL</sequence>
<accession>A0A0G0XGP4</accession>
<reference evidence="2 3" key="1">
    <citation type="journal article" date="2015" name="Nature">
        <title>rRNA introns, odd ribosomes, and small enigmatic genomes across a large radiation of phyla.</title>
        <authorList>
            <person name="Brown C.T."/>
            <person name="Hug L.A."/>
            <person name="Thomas B.C."/>
            <person name="Sharon I."/>
            <person name="Castelle C.J."/>
            <person name="Singh A."/>
            <person name="Wilkins M.J."/>
            <person name="Williams K.H."/>
            <person name="Banfield J.F."/>
        </authorList>
    </citation>
    <scope>NUCLEOTIDE SEQUENCE [LARGE SCALE GENOMIC DNA]</scope>
</reference>
<dbReference type="Proteomes" id="UP000033856">
    <property type="component" value="Unassembled WGS sequence"/>
</dbReference>
<dbReference type="Pfam" id="PF13365">
    <property type="entry name" value="Trypsin_2"/>
    <property type="match status" value="1"/>
</dbReference>
<proteinExistence type="predicted"/>
<dbReference type="EMBL" id="LCCD01000031">
    <property type="protein sequence ID" value="KKS24075.1"/>
    <property type="molecule type" value="Genomic_DNA"/>
</dbReference>
<evidence type="ECO:0008006" key="4">
    <source>
        <dbReference type="Google" id="ProtNLM"/>
    </source>
</evidence>
<organism evidence="2 3">
    <name type="scientific">Candidatus Jorgensenbacteria bacterium GW2011_GWF2_41_8</name>
    <dbReference type="NCBI Taxonomy" id="1618667"/>
    <lineage>
        <taxon>Bacteria</taxon>
        <taxon>Candidatus Joergenseniibacteriota</taxon>
    </lineage>
</organism>
<evidence type="ECO:0000313" key="2">
    <source>
        <dbReference type="EMBL" id="KKS24075.1"/>
    </source>
</evidence>
<dbReference type="InterPro" id="IPR009003">
    <property type="entry name" value="Peptidase_S1_PA"/>
</dbReference>